<evidence type="ECO:0000313" key="2">
    <source>
        <dbReference type="EMBL" id="QND41809.1"/>
    </source>
</evidence>
<organism evidence="2 3">
    <name type="scientific">Rhizobium leguminosarum bv. viciae</name>
    <dbReference type="NCBI Taxonomy" id="387"/>
    <lineage>
        <taxon>Bacteria</taxon>
        <taxon>Pseudomonadati</taxon>
        <taxon>Pseudomonadota</taxon>
        <taxon>Alphaproteobacteria</taxon>
        <taxon>Hyphomicrobiales</taxon>
        <taxon>Rhizobiaceae</taxon>
        <taxon>Rhizobium/Agrobacterium group</taxon>
        <taxon>Rhizobium</taxon>
    </lineage>
</organism>
<dbReference type="AlphaFoldDB" id="A0A7G6RHS7"/>
<evidence type="ECO:0000313" key="3">
    <source>
        <dbReference type="Proteomes" id="UP000515518"/>
    </source>
</evidence>
<accession>A0A7G6RHS7</accession>
<dbReference type="EMBL" id="CP050549">
    <property type="protein sequence ID" value="QND41809.1"/>
    <property type="molecule type" value="Genomic_DNA"/>
</dbReference>
<gene>
    <name evidence="2" type="ORF">HB770_04000</name>
</gene>
<reference evidence="3" key="1">
    <citation type="journal article" date="2020" name="Mol. Plant Microbe">
        <title>Rhizobial microsymbionts of the narrowly endemic Oxytropis species growing in Kamchatka are characterized by significant genetic diversity and possess a set of genes that are associated with T3SS and T6SS secretion systems and can affect the development of symbiosis.</title>
        <authorList>
            <person name="Safronova V."/>
            <person name="Guro P."/>
            <person name="Sazanova A."/>
            <person name="Kuznetsova I."/>
            <person name="Belimov A."/>
            <person name="Yakubov V."/>
            <person name="Chirak E."/>
            <person name="Afonin A."/>
            <person name="Gogolev Y."/>
            <person name="Andronov E."/>
            <person name="Tikhonovich I."/>
        </authorList>
    </citation>
    <scope>NUCLEOTIDE SEQUENCE [LARGE SCALE GENOMIC DNA]</scope>
    <source>
        <strain evidence="3">RCAM0610</strain>
    </source>
</reference>
<dbReference type="Proteomes" id="UP000515518">
    <property type="component" value="Chromosome"/>
</dbReference>
<protein>
    <submittedName>
        <fullName evidence="2">Uncharacterized protein</fullName>
    </submittedName>
</protein>
<name>A0A7G6RHS7_RHILV</name>
<proteinExistence type="predicted"/>
<sequence length="92" mass="10679">MNMPFNRRRPFADLEQVSEAAAPIQKRPAAEPPTRTVTFKRREDGTVYERSARPAFMFRDPKSPAGNIVLPEGYYWRDSTEHTARRRELGLD</sequence>
<evidence type="ECO:0000256" key="1">
    <source>
        <dbReference type="SAM" id="MobiDB-lite"/>
    </source>
</evidence>
<feature type="region of interest" description="Disordered" evidence="1">
    <location>
        <begin position="1"/>
        <end position="36"/>
    </location>
</feature>